<evidence type="ECO:0000256" key="24">
    <source>
        <dbReference type="ARBA" id="ARBA00044770"/>
    </source>
</evidence>
<keyword evidence="10" id="KW-0645">Protease</keyword>
<reference evidence="29 30" key="1">
    <citation type="submission" date="2018-08" db="EMBL/GenBank/DDBJ databases">
        <title>A genome reference for cultivated species of the human gut microbiota.</title>
        <authorList>
            <person name="Zou Y."/>
            <person name="Xue W."/>
            <person name="Luo G."/>
        </authorList>
    </citation>
    <scope>NUCLEOTIDE SEQUENCE [LARGE SCALE GENOMIC DNA]</scope>
    <source>
        <strain evidence="29 30">AF45-14BH</strain>
    </source>
</reference>
<protein>
    <recommendedName>
        <fullName evidence="7">Penicillin-binding protein 1A</fullName>
        <ecNumber evidence="24">2.4.99.28</ecNumber>
        <ecNumber evidence="6">3.4.16.4</ecNumber>
    </recommendedName>
</protein>
<evidence type="ECO:0000256" key="25">
    <source>
        <dbReference type="ARBA" id="ARBA00049902"/>
    </source>
</evidence>
<feature type="domain" description="Glycosyl transferase family 51" evidence="28">
    <location>
        <begin position="84"/>
        <end position="262"/>
    </location>
</feature>
<evidence type="ECO:0000256" key="26">
    <source>
        <dbReference type="ARBA" id="ARBA00060592"/>
    </source>
</evidence>
<evidence type="ECO:0000256" key="20">
    <source>
        <dbReference type="ARBA" id="ARBA00023251"/>
    </source>
</evidence>
<evidence type="ECO:0000256" key="13">
    <source>
        <dbReference type="ARBA" id="ARBA00022692"/>
    </source>
</evidence>
<comment type="similarity">
    <text evidence="4">In the C-terminal section; belongs to the transpeptidase family.</text>
</comment>
<keyword evidence="8" id="KW-1003">Cell membrane</keyword>
<comment type="similarity">
    <text evidence="5">In the N-terminal section; belongs to the glycosyltransferase 51 family.</text>
</comment>
<keyword evidence="19 27" id="KW-0472">Membrane</keyword>
<dbReference type="EC" id="2.4.99.28" evidence="24"/>
<organism evidence="29 30">
    <name type="scientific">Anaerobutyricum hallii</name>
    <dbReference type="NCBI Taxonomy" id="39488"/>
    <lineage>
        <taxon>Bacteria</taxon>
        <taxon>Bacillati</taxon>
        <taxon>Bacillota</taxon>
        <taxon>Clostridia</taxon>
        <taxon>Lachnospirales</taxon>
        <taxon>Lachnospiraceae</taxon>
        <taxon>Anaerobutyricum</taxon>
    </lineage>
</organism>
<accession>A0A415G564</accession>
<keyword evidence="9" id="KW-0121">Carboxypeptidase</keyword>
<evidence type="ECO:0000256" key="15">
    <source>
        <dbReference type="ARBA" id="ARBA00022960"/>
    </source>
</evidence>
<name>A0A415G564_9FIRM</name>
<evidence type="ECO:0000256" key="2">
    <source>
        <dbReference type="ARBA" id="ARBA00004401"/>
    </source>
</evidence>
<evidence type="ECO:0000256" key="9">
    <source>
        <dbReference type="ARBA" id="ARBA00022645"/>
    </source>
</evidence>
<evidence type="ECO:0000313" key="30">
    <source>
        <dbReference type="Proteomes" id="UP000283497"/>
    </source>
</evidence>
<evidence type="ECO:0000256" key="8">
    <source>
        <dbReference type="ARBA" id="ARBA00022475"/>
    </source>
</evidence>
<evidence type="ECO:0000256" key="3">
    <source>
        <dbReference type="ARBA" id="ARBA00004752"/>
    </source>
</evidence>
<evidence type="ECO:0000259" key="28">
    <source>
        <dbReference type="Pfam" id="PF00912"/>
    </source>
</evidence>
<dbReference type="EMBL" id="QRNJ01000051">
    <property type="protein sequence ID" value="RHK36642.1"/>
    <property type="molecule type" value="Genomic_DNA"/>
</dbReference>
<dbReference type="GO" id="GO:0008360">
    <property type="term" value="P:regulation of cell shape"/>
    <property type="evidence" value="ECO:0007669"/>
    <property type="project" value="UniProtKB-KW"/>
</dbReference>
<dbReference type="RefSeq" id="WP_118314925.1">
    <property type="nucleotide sequence ID" value="NZ_QRNJ01000051.1"/>
</dbReference>
<dbReference type="SUPFAM" id="SSF53955">
    <property type="entry name" value="Lysozyme-like"/>
    <property type="match status" value="1"/>
</dbReference>
<dbReference type="Proteomes" id="UP000283497">
    <property type="component" value="Unassembled WGS sequence"/>
</dbReference>
<feature type="transmembrane region" description="Helical" evidence="27">
    <location>
        <begin position="29"/>
        <end position="53"/>
    </location>
</feature>
<evidence type="ECO:0000256" key="12">
    <source>
        <dbReference type="ARBA" id="ARBA00022679"/>
    </source>
</evidence>
<evidence type="ECO:0000256" key="17">
    <source>
        <dbReference type="ARBA" id="ARBA00022984"/>
    </source>
</evidence>
<evidence type="ECO:0000256" key="21">
    <source>
        <dbReference type="ARBA" id="ARBA00023268"/>
    </source>
</evidence>
<dbReference type="GO" id="GO:0071555">
    <property type="term" value="P:cell wall organization"/>
    <property type="evidence" value="ECO:0007669"/>
    <property type="project" value="UniProtKB-KW"/>
</dbReference>
<evidence type="ECO:0000256" key="10">
    <source>
        <dbReference type="ARBA" id="ARBA00022670"/>
    </source>
</evidence>
<keyword evidence="14" id="KW-0378">Hydrolase</keyword>
<keyword evidence="13 27" id="KW-0812">Transmembrane</keyword>
<evidence type="ECO:0000256" key="23">
    <source>
        <dbReference type="ARBA" id="ARBA00034000"/>
    </source>
</evidence>
<keyword evidence="12" id="KW-0808">Transferase</keyword>
<dbReference type="InterPro" id="IPR023346">
    <property type="entry name" value="Lysozyme-like_dom_sf"/>
</dbReference>
<dbReference type="GO" id="GO:0008955">
    <property type="term" value="F:peptidoglycan glycosyltransferase activity"/>
    <property type="evidence" value="ECO:0007669"/>
    <property type="project" value="UniProtKB-EC"/>
</dbReference>
<dbReference type="PANTHER" id="PTHR32282">
    <property type="entry name" value="BINDING PROTEIN TRANSPEPTIDASE, PUTATIVE-RELATED"/>
    <property type="match status" value="1"/>
</dbReference>
<evidence type="ECO:0000256" key="19">
    <source>
        <dbReference type="ARBA" id="ARBA00023136"/>
    </source>
</evidence>
<evidence type="ECO:0000256" key="11">
    <source>
        <dbReference type="ARBA" id="ARBA00022676"/>
    </source>
</evidence>
<keyword evidence="18 27" id="KW-1133">Transmembrane helix</keyword>
<comment type="pathway">
    <text evidence="3">Cell wall biogenesis; peptidoglycan biosynthesis.</text>
</comment>
<dbReference type="InterPro" id="IPR050396">
    <property type="entry name" value="Glycosyltr_51/Transpeptidase"/>
</dbReference>
<comment type="subcellular location">
    <subcellularLocation>
        <location evidence="2">Cell membrane</location>
        <topology evidence="2">Single-pass type II membrane protein</topology>
    </subcellularLocation>
</comment>
<comment type="caution">
    <text evidence="29">The sequence shown here is derived from an EMBL/GenBank/DDBJ whole genome shotgun (WGS) entry which is preliminary data.</text>
</comment>
<dbReference type="GO" id="GO:0005886">
    <property type="term" value="C:plasma membrane"/>
    <property type="evidence" value="ECO:0007669"/>
    <property type="project" value="UniProtKB-SubCell"/>
</dbReference>
<keyword evidence="17" id="KW-0573">Peptidoglycan synthesis</keyword>
<comment type="function">
    <text evidence="1">Cell wall formation. Synthesis of cross-linked peptidoglycan from the lipid intermediates. The enzyme has a penicillin-insensitive transglycosylase N-terminal domain (formation of linear glycan strands) and a penicillin-sensitive transpeptidase C-terminal domain (cross-linking of the peptide subunits).</text>
</comment>
<evidence type="ECO:0000256" key="22">
    <source>
        <dbReference type="ARBA" id="ARBA00023316"/>
    </source>
</evidence>
<dbReference type="GO" id="GO:0030288">
    <property type="term" value="C:outer membrane-bounded periplasmic space"/>
    <property type="evidence" value="ECO:0007669"/>
    <property type="project" value="TreeGrafter"/>
</dbReference>
<dbReference type="AlphaFoldDB" id="A0A415G564"/>
<dbReference type="UniPathway" id="UPA00219"/>
<evidence type="ECO:0000256" key="5">
    <source>
        <dbReference type="ARBA" id="ARBA00007739"/>
    </source>
</evidence>
<keyword evidence="22" id="KW-0961">Cell wall biogenesis/degradation</keyword>
<dbReference type="GO" id="GO:0046677">
    <property type="term" value="P:response to antibiotic"/>
    <property type="evidence" value="ECO:0007669"/>
    <property type="project" value="UniProtKB-KW"/>
</dbReference>
<keyword evidence="21" id="KW-0511">Multifunctional enzyme</keyword>
<evidence type="ECO:0000313" key="29">
    <source>
        <dbReference type="EMBL" id="RHK36642.1"/>
    </source>
</evidence>
<keyword evidence="15" id="KW-0133">Cell shape</keyword>
<dbReference type="PANTHER" id="PTHR32282:SF32">
    <property type="entry name" value="PENICILLIN-BINDING PROTEIN 2A"/>
    <property type="match status" value="1"/>
</dbReference>
<keyword evidence="11" id="KW-0328">Glycosyltransferase</keyword>
<dbReference type="InterPro" id="IPR001264">
    <property type="entry name" value="Glyco_trans_51"/>
</dbReference>
<comment type="catalytic activity">
    <reaction evidence="25">
        <text>[GlcNAc-(1-&gt;4)-Mur2Ac(oyl-L-Ala-gamma-D-Glu-L-Lys-D-Ala-D-Ala)](n)-di-trans,octa-cis-undecaprenyl diphosphate + beta-D-GlcNAc-(1-&gt;4)-Mur2Ac(oyl-L-Ala-gamma-D-Glu-L-Lys-D-Ala-D-Ala)-di-trans,octa-cis-undecaprenyl diphosphate = [GlcNAc-(1-&gt;4)-Mur2Ac(oyl-L-Ala-gamma-D-Glu-L-Lys-D-Ala-D-Ala)](n+1)-di-trans,octa-cis-undecaprenyl diphosphate + di-trans,octa-cis-undecaprenyl diphosphate + H(+)</text>
        <dbReference type="Rhea" id="RHEA:23708"/>
        <dbReference type="Rhea" id="RHEA-COMP:9602"/>
        <dbReference type="Rhea" id="RHEA-COMP:9603"/>
        <dbReference type="ChEBI" id="CHEBI:15378"/>
        <dbReference type="ChEBI" id="CHEBI:58405"/>
        <dbReference type="ChEBI" id="CHEBI:60033"/>
        <dbReference type="ChEBI" id="CHEBI:78435"/>
        <dbReference type="EC" id="2.4.99.28"/>
    </reaction>
</comment>
<evidence type="ECO:0000256" key="4">
    <source>
        <dbReference type="ARBA" id="ARBA00007090"/>
    </source>
</evidence>
<evidence type="ECO:0000256" key="14">
    <source>
        <dbReference type="ARBA" id="ARBA00022801"/>
    </source>
</evidence>
<keyword evidence="20" id="KW-0046">Antibiotic resistance</keyword>
<evidence type="ECO:0000256" key="1">
    <source>
        <dbReference type="ARBA" id="ARBA00002624"/>
    </source>
</evidence>
<gene>
    <name evidence="29" type="ORF">DW068_12235</name>
</gene>
<dbReference type="GO" id="GO:0009252">
    <property type="term" value="P:peptidoglycan biosynthetic process"/>
    <property type="evidence" value="ECO:0007669"/>
    <property type="project" value="UniProtKB-UniPathway"/>
</dbReference>
<dbReference type="GO" id="GO:0009002">
    <property type="term" value="F:serine-type D-Ala-D-Ala carboxypeptidase activity"/>
    <property type="evidence" value="ECO:0007669"/>
    <property type="project" value="UniProtKB-EC"/>
</dbReference>
<evidence type="ECO:0000256" key="7">
    <source>
        <dbReference type="ARBA" id="ARBA00018638"/>
    </source>
</evidence>
<dbReference type="FunFam" id="1.10.3810.10:FF:000001">
    <property type="entry name" value="Penicillin-binding protein 1A"/>
    <property type="match status" value="1"/>
</dbReference>
<evidence type="ECO:0000256" key="16">
    <source>
        <dbReference type="ARBA" id="ARBA00022968"/>
    </source>
</evidence>
<dbReference type="Gene3D" id="1.10.3810.10">
    <property type="entry name" value="Biosynthetic peptidoglycan transglycosylase-like"/>
    <property type="match status" value="1"/>
</dbReference>
<evidence type="ECO:0000256" key="27">
    <source>
        <dbReference type="SAM" id="Phobius"/>
    </source>
</evidence>
<dbReference type="Pfam" id="PF00912">
    <property type="entry name" value="Transgly"/>
    <property type="match status" value="1"/>
</dbReference>
<proteinExistence type="inferred from homology"/>
<comment type="catalytic activity">
    <reaction evidence="23">
        <text>Preferential cleavage: (Ac)2-L-Lys-D-Ala-|-D-Ala. Also transpeptidation of peptidyl-alanyl moieties that are N-acyl substituents of D-alanine.</text>
        <dbReference type="EC" id="3.4.16.4"/>
    </reaction>
</comment>
<evidence type="ECO:0000256" key="18">
    <source>
        <dbReference type="ARBA" id="ARBA00022989"/>
    </source>
</evidence>
<evidence type="ECO:0000256" key="6">
    <source>
        <dbReference type="ARBA" id="ARBA00012448"/>
    </source>
</evidence>
<dbReference type="EC" id="3.4.16.4" evidence="6"/>
<comment type="pathway">
    <text evidence="26">Glycan biosynthesis.</text>
</comment>
<dbReference type="InterPro" id="IPR036950">
    <property type="entry name" value="PBP_transglycosylase"/>
</dbReference>
<keyword evidence="16" id="KW-0735">Signal-anchor</keyword>
<dbReference type="GO" id="GO:0006508">
    <property type="term" value="P:proteolysis"/>
    <property type="evidence" value="ECO:0007669"/>
    <property type="project" value="UniProtKB-KW"/>
</dbReference>
<sequence>MNYNEPSIKKKREELSSPKKRRRTTASAVAFRVILFLICAICVSGAGLAYGSFKGIIASAPKNVSLSPKYSSTIIYDDNNKAVQPLHDYSSNRIKVKSEELPDNLKNAFIAIEDERFYEHDGVDFKGILRALWTDLRNGSTSQGASTLTQQLIKNNVFEAGGESNIIAKIKRKIQEQYLAINAEKTKPKEEILTDYLNTINLGKGNLGAETASKYYFGKSAKNLTLSECAVLAGITKNPTYLNPVDYPEANDARRKLILKKMYQLNYILRKNTSRLLRITFTQRLRAIPPRETKILYIPILQMRLSPRLSLIFRNKRDIRNRRLTSLFIAVA</sequence>